<reference evidence="2 3" key="1">
    <citation type="submission" date="2014-02" db="EMBL/GenBank/DDBJ databases">
        <title>Expanding our view of genomic diversity in Candidatus Accumulibacter clades.</title>
        <authorList>
            <person name="Skennerton C.T."/>
            <person name="Barr J.J."/>
            <person name="Slater F.R."/>
            <person name="Bond P.L."/>
            <person name="Tyson G.W."/>
        </authorList>
    </citation>
    <scope>NUCLEOTIDE SEQUENCE [LARGE SCALE GENOMIC DNA]</scope>
    <source>
        <strain evidence="3">BA-91</strain>
    </source>
</reference>
<feature type="region of interest" description="Disordered" evidence="1">
    <location>
        <begin position="28"/>
        <end position="55"/>
    </location>
</feature>
<dbReference type="AlphaFoldDB" id="A0A080M055"/>
<sequence>MLILFFVMSVGAYGFNLKRFSHELDHDRQTRTASINHDHAPRLDAKSNPAAEPSNDAEHELLHALSHCELFPNSAVSHLAEPPARTALVLPSVLTLLPAELEPPFRPPRSASLV</sequence>
<feature type="compositionally biased region" description="Basic and acidic residues" evidence="1">
    <location>
        <begin position="28"/>
        <end position="45"/>
    </location>
</feature>
<gene>
    <name evidence="2" type="ORF">AW09_000056</name>
</gene>
<evidence type="ECO:0000313" key="3">
    <source>
        <dbReference type="Proteomes" id="UP000020077"/>
    </source>
</evidence>
<evidence type="ECO:0000313" key="2">
    <source>
        <dbReference type="EMBL" id="KFB74622.1"/>
    </source>
</evidence>
<protein>
    <submittedName>
        <fullName evidence="2">Uncharacterized protein</fullName>
    </submittedName>
</protein>
<organism evidence="2 3">
    <name type="scientific">Candidatus Accumulibacter phosphatis</name>
    <dbReference type="NCBI Taxonomy" id="327160"/>
    <lineage>
        <taxon>Bacteria</taxon>
        <taxon>Pseudomonadati</taxon>
        <taxon>Pseudomonadota</taxon>
        <taxon>Betaproteobacteria</taxon>
        <taxon>Candidatus Accumulibacter</taxon>
    </lineage>
</organism>
<dbReference type="Proteomes" id="UP000020077">
    <property type="component" value="Unassembled WGS sequence"/>
</dbReference>
<proteinExistence type="predicted"/>
<accession>A0A080M055</accession>
<comment type="caution">
    <text evidence="2">The sequence shown here is derived from an EMBL/GenBank/DDBJ whole genome shotgun (WGS) entry which is preliminary data.</text>
</comment>
<dbReference type="EMBL" id="JDVG02000010">
    <property type="protein sequence ID" value="KFB74622.1"/>
    <property type="molecule type" value="Genomic_DNA"/>
</dbReference>
<evidence type="ECO:0000256" key="1">
    <source>
        <dbReference type="SAM" id="MobiDB-lite"/>
    </source>
</evidence>
<name>A0A080M055_9PROT</name>